<dbReference type="RefSeq" id="WP_187786411.1">
    <property type="nucleotide sequence ID" value="NZ_JACTVA010000050.1"/>
</dbReference>
<feature type="domain" description="Glycosyl transferase family 1" evidence="3">
    <location>
        <begin position="754"/>
        <end position="891"/>
    </location>
</feature>
<evidence type="ECO:0000259" key="3">
    <source>
        <dbReference type="Pfam" id="PF00534"/>
    </source>
</evidence>
<dbReference type="InterPro" id="IPR051199">
    <property type="entry name" value="LPS_LOS_Heptosyltrfase"/>
</dbReference>
<dbReference type="Pfam" id="PF01075">
    <property type="entry name" value="Glyco_transf_9"/>
    <property type="match status" value="1"/>
</dbReference>
<dbReference type="InterPro" id="IPR002201">
    <property type="entry name" value="Glyco_trans_9"/>
</dbReference>
<dbReference type="Pfam" id="PF13439">
    <property type="entry name" value="Glyco_transf_4"/>
    <property type="match status" value="1"/>
</dbReference>
<organism evidence="5 6">
    <name type="scientific">Teichococcus aerophilus</name>
    <dbReference type="NCBI Taxonomy" id="1224513"/>
    <lineage>
        <taxon>Bacteria</taxon>
        <taxon>Pseudomonadati</taxon>
        <taxon>Pseudomonadota</taxon>
        <taxon>Alphaproteobacteria</taxon>
        <taxon>Acetobacterales</taxon>
        <taxon>Roseomonadaceae</taxon>
        <taxon>Roseomonas</taxon>
    </lineage>
</organism>
<dbReference type="Gene3D" id="1.25.40.10">
    <property type="entry name" value="Tetratricopeptide repeat domain"/>
    <property type="match status" value="2"/>
</dbReference>
<dbReference type="Gene3D" id="3.40.50.2000">
    <property type="entry name" value="Glycogen Phosphorylase B"/>
    <property type="match status" value="3"/>
</dbReference>
<dbReference type="CDD" id="cd03789">
    <property type="entry name" value="GT9_LPS_heptosyltransferase"/>
    <property type="match status" value="1"/>
</dbReference>
<dbReference type="InterPro" id="IPR019734">
    <property type="entry name" value="TPR_rpt"/>
</dbReference>
<keyword evidence="2" id="KW-0808">Transferase</keyword>
<proteinExistence type="predicted"/>
<dbReference type="Proteomes" id="UP000626026">
    <property type="component" value="Unassembled WGS sequence"/>
</dbReference>
<gene>
    <name evidence="5" type="ORF">IBL26_20670</name>
</gene>
<evidence type="ECO:0000256" key="1">
    <source>
        <dbReference type="ARBA" id="ARBA00022676"/>
    </source>
</evidence>
<dbReference type="Pfam" id="PF00534">
    <property type="entry name" value="Glycos_transf_1"/>
    <property type="match status" value="1"/>
</dbReference>
<name>A0ABR7RRM1_9PROT</name>
<feature type="domain" description="Glycosyltransferase subfamily 4-like N-terminal" evidence="4">
    <location>
        <begin position="577"/>
        <end position="725"/>
    </location>
</feature>
<evidence type="ECO:0000313" key="6">
    <source>
        <dbReference type="Proteomes" id="UP000626026"/>
    </source>
</evidence>
<evidence type="ECO:0000256" key="2">
    <source>
        <dbReference type="ARBA" id="ARBA00022679"/>
    </source>
</evidence>
<dbReference type="InterPro" id="IPR028098">
    <property type="entry name" value="Glyco_trans_4-like_N"/>
</dbReference>
<dbReference type="SUPFAM" id="SSF53756">
    <property type="entry name" value="UDP-Glycosyltransferase/glycogen phosphorylase"/>
    <property type="match status" value="2"/>
</dbReference>
<accession>A0ABR7RRM1</accession>
<dbReference type="EMBL" id="JACTVA010000050">
    <property type="protein sequence ID" value="MBC9209271.1"/>
    <property type="molecule type" value="Genomic_DNA"/>
</dbReference>
<evidence type="ECO:0000259" key="4">
    <source>
        <dbReference type="Pfam" id="PF13439"/>
    </source>
</evidence>
<comment type="caution">
    <text evidence="5">The sequence shown here is derived from an EMBL/GenBank/DDBJ whole genome shotgun (WGS) entry which is preliminary data.</text>
</comment>
<dbReference type="InterPro" id="IPR011990">
    <property type="entry name" value="TPR-like_helical_dom_sf"/>
</dbReference>
<dbReference type="InterPro" id="IPR001296">
    <property type="entry name" value="Glyco_trans_1"/>
</dbReference>
<keyword evidence="1" id="KW-0328">Glycosyltransferase</keyword>
<dbReference type="SMART" id="SM00028">
    <property type="entry name" value="TPR"/>
    <property type="match status" value="2"/>
</dbReference>
<dbReference type="PANTHER" id="PTHR30160">
    <property type="entry name" value="TETRAACYLDISACCHARIDE 4'-KINASE-RELATED"/>
    <property type="match status" value="1"/>
</dbReference>
<sequence length="1216" mass="132373">METGDQPGAAEQERVETAFAVLLGRLPGHAERSWQGDAAALLRRLASSAEFFDRVITPLAQGAPLPQEGLHAVPPAWVVEWLISALHPPHATSHGLRSARSWTALIGGLLQDPAAVSRLMSEAHRREALSLLAGRALPPLQAPPPATAEALAALETGLQSLPLRDLEALAGRLHHLIRVKQIQRLLKDRKWDEVAQLPRPASHASPQDAEVLTLIGRALLHLGRFAEAGNILLGIAHAHPADAAAQFHAAVALHRMGNLDQAAAFGRRARALRPQSGEFLQEYASVTRRRGLLPGLAPAEREALLRDSIAHWREAARLEPARDETSGRRIVQTLLELGAFEEAQREVDALLLRHPGKPDLLILGGQVCLARNQVAEALAMAEAALRLDPAHQGARYQLRSLRPLLEETAARGQDGLAVLTIDPVSGLAEGRGYALGATGFQAHPTIALPASEAAGVLLDRLDAEWVLLAGPSERPDISPALLRLVRDSAVSWCGRLVLARAQARPLVLWRRELLLGLLESGLLSSLAALGADLARHAEIVATHQPWAPAATPILSPASGSKPRGLAVLMSRHGIVKFGGGEQFLDSIAGHYQGMGFEPLILGTRPDQQGRSGVEDGRPYAFVPDRPAALRRFFLERRPAIVHVLSGLGYEVAAALDYLDIPFVYGLHFWRDALGAFEGDSRFFAQGDTQPVPRPGFRAIIQRAAAVYSNSAYTQQVLEEAFQVRTPIIHSLPREVEQAPPPPAGDGPVLLLNAKAEKGFDLLLAVAQLCPEIPFQAVASQSDAAEAQALVAARGLCNVAILPRTDDVATLYQQAKLVAVPSYRFVETFSRVCIEAQRFGKPVLGSDKGNVPYLLRQSGLILPEDAAAWAAQLRRIYGDPAYYQELVAKAAENSRRYAHDGQRRALHGVVSGLSQPLLVGVGSGIGNMLHVGPMIRNIARRLGRRVDIVVAEDHQNSLFLLQNSDYVNTVFSLRQNVLRRRYDVAFLTHCFGAARLPFQARHTLYSRDWMPFEPGGRFHETLFNLEAARHLLGIPYDEADITGYFVADYRYRRPPEGRRIGIHGGSKGGFWLSKRWPDYTRLCRALERLGFEVASFGIPEEHVEGTLDLTGGSIAEMTERMMTCSYFITNDSGLMNIANALGIPMTALFGPTNPATRGPLGPASSWLGLRKDCAPCEVTPSGRKIFQAGECRCIAELSYEMVEQHILADLKKFGILS</sequence>
<protein>
    <submittedName>
        <fullName evidence="5">Glycosyltransferase</fullName>
    </submittedName>
</protein>
<evidence type="ECO:0000313" key="5">
    <source>
        <dbReference type="EMBL" id="MBC9209271.1"/>
    </source>
</evidence>
<dbReference type="SUPFAM" id="SSF48452">
    <property type="entry name" value="TPR-like"/>
    <property type="match status" value="1"/>
</dbReference>
<keyword evidence="6" id="KW-1185">Reference proteome</keyword>
<reference evidence="5 6" key="1">
    <citation type="journal article" date="2013" name="Int. J. Syst. Evol. Microbiol.">
        <title>Roseomonas aerophila sp. nov., isolated from air.</title>
        <authorList>
            <person name="Kim S.J."/>
            <person name="Weon H.Y."/>
            <person name="Ahn J.H."/>
            <person name="Hong S.B."/>
            <person name="Seok S.J."/>
            <person name="Whang K.S."/>
            <person name="Kwon S.W."/>
        </authorList>
    </citation>
    <scope>NUCLEOTIDE SEQUENCE [LARGE SCALE GENOMIC DNA]</scope>
    <source>
        <strain evidence="5 6">NBRC 108923</strain>
    </source>
</reference>